<dbReference type="EMBL" id="AP012342">
    <property type="protein sequence ID" value="BAM07712.1"/>
    <property type="molecule type" value="Genomic_DNA"/>
</dbReference>
<name>I0IR13_LEPFC</name>
<dbReference type="AlphaFoldDB" id="I0IR13"/>
<dbReference type="HOGENOM" id="CLU_2423336_0_0_0"/>
<dbReference type="Proteomes" id="UP000007382">
    <property type="component" value="Chromosome"/>
</dbReference>
<organism evidence="1 2">
    <name type="scientific">Leptospirillum ferrooxidans (strain C2-3)</name>
    <dbReference type="NCBI Taxonomy" id="1162668"/>
    <lineage>
        <taxon>Bacteria</taxon>
        <taxon>Pseudomonadati</taxon>
        <taxon>Nitrospirota</taxon>
        <taxon>Nitrospiria</taxon>
        <taxon>Nitrospirales</taxon>
        <taxon>Nitrospiraceae</taxon>
        <taxon>Leptospirillum</taxon>
    </lineage>
</organism>
<accession>I0IR13</accession>
<protein>
    <submittedName>
        <fullName evidence="1">Transposase</fullName>
    </submittedName>
</protein>
<dbReference type="KEGG" id="lfc:LFE_2038"/>
<gene>
    <name evidence="1" type="ordered locus">LFE_2038</name>
</gene>
<sequence length="91" mass="10293">MGRSFSGIARRPVFQKKDGRQSGWITSELFSFRYKDKTHTEELVLGTMKFPLGDLVFKAHTPYSRPSSLHVLVEGGEEVRLLLLGRRTPGS</sequence>
<keyword evidence="2" id="KW-1185">Reference proteome</keyword>
<reference evidence="1 2" key="1">
    <citation type="journal article" date="2012" name="J. Bacteriol.">
        <title>Complete Genome Sequence of Leptospirillum ferrooxidans Strain C2-3, Isolated from a Fresh Volcanic Ash Deposit on the Island of Miyake, Japan.</title>
        <authorList>
            <person name="Fujimura R."/>
            <person name="Sato Y."/>
            <person name="Nishizawa T."/>
            <person name="Oshima K."/>
            <person name="Kim S.-W."/>
            <person name="Hattori M."/>
            <person name="Kamijo T."/>
            <person name="Ohta H."/>
        </authorList>
    </citation>
    <scope>NUCLEOTIDE SEQUENCE [LARGE SCALE GENOMIC DNA]</scope>
    <source>
        <strain evidence="1 2">C2-3</strain>
    </source>
</reference>
<dbReference type="STRING" id="1162668.LFE_2038"/>
<proteinExistence type="predicted"/>
<reference evidence="2" key="2">
    <citation type="submission" date="2012-03" db="EMBL/GenBank/DDBJ databases">
        <title>The complete genome sequence of the pioneer microbe on fresh volcanic deposit, Leptospirillum ferrooxidans strain C2-3.</title>
        <authorList>
            <person name="Fujimura R."/>
            <person name="Sato Y."/>
            <person name="Nishizawa T."/>
            <person name="Nanba K."/>
            <person name="Oshima K."/>
            <person name="Hattori M."/>
            <person name="Kamijo T."/>
            <person name="Ohta H."/>
        </authorList>
    </citation>
    <scope>NUCLEOTIDE SEQUENCE [LARGE SCALE GENOMIC DNA]</scope>
    <source>
        <strain evidence="2">C2-3</strain>
    </source>
</reference>
<evidence type="ECO:0000313" key="2">
    <source>
        <dbReference type="Proteomes" id="UP000007382"/>
    </source>
</evidence>
<evidence type="ECO:0000313" key="1">
    <source>
        <dbReference type="EMBL" id="BAM07712.1"/>
    </source>
</evidence>
<dbReference type="PATRIC" id="fig|1162668.3.peg.2414"/>